<keyword evidence="1" id="KW-0812">Transmembrane</keyword>
<comment type="caution">
    <text evidence="2">The sequence shown here is derived from an EMBL/GenBank/DDBJ whole genome shotgun (WGS) entry which is preliminary data.</text>
</comment>
<feature type="transmembrane region" description="Helical" evidence="1">
    <location>
        <begin position="29"/>
        <end position="46"/>
    </location>
</feature>
<evidence type="ECO:0000256" key="1">
    <source>
        <dbReference type="SAM" id="Phobius"/>
    </source>
</evidence>
<protein>
    <submittedName>
        <fullName evidence="2">Uncharacterized protein</fullName>
    </submittedName>
</protein>
<name>A0ABW1IMY7_9BACL</name>
<dbReference type="EMBL" id="JBHSQV010000094">
    <property type="protein sequence ID" value="MFC5986434.1"/>
    <property type="molecule type" value="Genomic_DNA"/>
</dbReference>
<gene>
    <name evidence="2" type="ORF">ACFPXP_08320</name>
</gene>
<proteinExistence type="predicted"/>
<sequence length="61" mass="6853">MLKVLAWIFFPYIMLFLHGTKLDKNKRYFGVAWSIIVVIAIVSSVVNNSGKDKELTAVPAV</sequence>
<organism evidence="2 3">
    <name type="scientific">Marinicrinis lubricantis</name>
    <dbReference type="NCBI Taxonomy" id="2086470"/>
    <lineage>
        <taxon>Bacteria</taxon>
        <taxon>Bacillati</taxon>
        <taxon>Bacillota</taxon>
        <taxon>Bacilli</taxon>
        <taxon>Bacillales</taxon>
        <taxon>Paenibacillaceae</taxon>
    </lineage>
</organism>
<accession>A0ABW1IMY7</accession>
<dbReference type="Proteomes" id="UP001596250">
    <property type="component" value="Unassembled WGS sequence"/>
</dbReference>
<reference evidence="3" key="1">
    <citation type="journal article" date="2019" name="Int. J. Syst. Evol. Microbiol.">
        <title>The Global Catalogue of Microorganisms (GCM) 10K type strain sequencing project: providing services to taxonomists for standard genome sequencing and annotation.</title>
        <authorList>
            <consortium name="The Broad Institute Genomics Platform"/>
            <consortium name="The Broad Institute Genome Sequencing Center for Infectious Disease"/>
            <person name="Wu L."/>
            <person name="Ma J."/>
        </authorList>
    </citation>
    <scope>NUCLEOTIDE SEQUENCE [LARGE SCALE GENOMIC DNA]</scope>
    <source>
        <strain evidence="3">CCM 8749</strain>
    </source>
</reference>
<keyword evidence="1" id="KW-1133">Transmembrane helix</keyword>
<dbReference type="RefSeq" id="WP_379893766.1">
    <property type="nucleotide sequence ID" value="NZ_CBCSCT010000034.1"/>
</dbReference>
<evidence type="ECO:0000313" key="2">
    <source>
        <dbReference type="EMBL" id="MFC5986434.1"/>
    </source>
</evidence>
<keyword evidence="3" id="KW-1185">Reference proteome</keyword>
<evidence type="ECO:0000313" key="3">
    <source>
        <dbReference type="Proteomes" id="UP001596250"/>
    </source>
</evidence>
<keyword evidence="1" id="KW-0472">Membrane</keyword>